<dbReference type="RefSeq" id="XP_033654545.1">
    <property type="nucleotide sequence ID" value="XM_033794564.1"/>
</dbReference>
<name>A0A6A6JMX6_WESOR</name>
<dbReference type="GeneID" id="54547739"/>
<accession>A0A6A6JMX6</accession>
<evidence type="ECO:0000313" key="1">
    <source>
        <dbReference type="EMBL" id="KAF2277006.1"/>
    </source>
</evidence>
<dbReference type="EMBL" id="ML986491">
    <property type="protein sequence ID" value="KAF2277006.1"/>
    <property type="molecule type" value="Genomic_DNA"/>
</dbReference>
<sequence length="351" mass="39266">MWGNREERCEDSQVACAGMRRIVIGAGHIGALPVVGLPWSALLSRTLEPWVADDLRGKRGTWRILSGAGRDCDFRARYGYGHGNDLSLAGDGDSCCHTLSRYSYSRSDGFTWDSHGSDFTLAGNRDGGRYTLSRYSYCRSNGFTWDSHGNDLSLAGDGDGCCHILSRYSYGRSNGFIWDSHCRGYGDSSDLTLARDSNSCLRQRCRFRSGLGRCHSRFFTRQGESRRLCHNARDGDMDRFSSLCRRCQERGRSGAGAGSEERVAAGSAVILGGAAVSIATVDRLAVVSDKSMRLLWCRDSRKRSETRAQPDRRLTCSNCRIWSSGKYSLWSLRRFHRWTLCCTPEEVMEDK</sequence>
<dbReference type="AlphaFoldDB" id="A0A6A6JMX6"/>
<evidence type="ECO:0000313" key="2">
    <source>
        <dbReference type="Proteomes" id="UP000800097"/>
    </source>
</evidence>
<organism evidence="1 2">
    <name type="scientific">Westerdykella ornata</name>
    <dbReference type="NCBI Taxonomy" id="318751"/>
    <lineage>
        <taxon>Eukaryota</taxon>
        <taxon>Fungi</taxon>
        <taxon>Dikarya</taxon>
        <taxon>Ascomycota</taxon>
        <taxon>Pezizomycotina</taxon>
        <taxon>Dothideomycetes</taxon>
        <taxon>Pleosporomycetidae</taxon>
        <taxon>Pleosporales</taxon>
        <taxon>Sporormiaceae</taxon>
        <taxon>Westerdykella</taxon>
    </lineage>
</organism>
<proteinExistence type="predicted"/>
<gene>
    <name evidence="1" type="ORF">EI97DRAFT_305787</name>
</gene>
<keyword evidence="2" id="KW-1185">Reference proteome</keyword>
<reference evidence="1" key="1">
    <citation type="journal article" date="2020" name="Stud. Mycol.">
        <title>101 Dothideomycetes genomes: a test case for predicting lifestyles and emergence of pathogens.</title>
        <authorList>
            <person name="Haridas S."/>
            <person name="Albert R."/>
            <person name="Binder M."/>
            <person name="Bloem J."/>
            <person name="Labutti K."/>
            <person name="Salamov A."/>
            <person name="Andreopoulos B."/>
            <person name="Baker S."/>
            <person name="Barry K."/>
            <person name="Bills G."/>
            <person name="Bluhm B."/>
            <person name="Cannon C."/>
            <person name="Castanera R."/>
            <person name="Culley D."/>
            <person name="Daum C."/>
            <person name="Ezra D."/>
            <person name="Gonzalez J."/>
            <person name="Henrissat B."/>
            <person name="Kuo A."/>
            <person name="Liang C."/>
            <person name="Lipzen A."/>
            <person name="Lutzoni F."/>
            <person name="Magnuson J."/>
            <person name="Mondo S."/>
            <person name="Nolan M."/>
            <person name="Ohm R."/>
            <person name="Pangilinan J."/>
            <person name="Park H.-J."/>
            <person name="Ramirez L."/>
            <person name="Alfaro M."/>
            <person name="Sun H."/>
            <person name="Tritt A."/>
            <person name="Yoshinaga Y."/>
            <person name="Zwiers L.-H."/>
            <person name="Turgeon B."/>
            <person name="Goodwin S."/>
            <person name="Spatafora J."/>
            <person name="Crous P."/>
            <person name="Grigoriev I."/>
        </authorList>
    </citation>
    <scope>NUCLEOTIDE SEQUENCE</scope>
    <source>
        <strain evidence="1">CBS 379.55</strain>
    </source>
</reference>
<protein>
    <submittedName>
        <fullName evidence="1">Uncharacterized protein</fullName>
    </submittedName>
</protein>
<dbReference type="Proteomes" id="UP000800097">
    <property type="component" value="Unassembled WGS sequence"/>
</dbReference>